<evidence type="ECO:0000256" key="6">
    <source>
        <dbReference type="ARBA" id="ARBA00022679"/>
    </source>
</evidence>
<evidence type="ECO:0000313" key="23">
    <source>
        <dbReference type="EMBL" id="KAL2332621.1"/>
    </source>
</evidence>
<dbReference type="InterPro" id="IPR013210">
    <property type="entry name" value="LRR_N_plant-typ"/>
</dbReference>
<dbReference type="Pfam" id="PF13855">
    <property type="entry name" value="LRR_8"/>
    <property type="match status" value="1"/>
</dbReference>
<keyword evidence="10 18" id="KW-0547">Nucleotide-binding</keyword>
<dbReference type="InterPro" id="IPR017441">
    <property type="entry name" value="Protein_kinase_ATP_BS"/>
</dbReference>
<evidence type="ECO:0000256" key="9">
    <source>
        <dbReference type="ARBA" id="ARBA00022737"/>
    </source>
</evidence>
<name>A0ABD1M9Y9_9FABA</name>
<feature type="chain" id="PRO_5044759221" description="Protein kinase domain-containing protein" evidence="21">
    <location>
        <begin position="25"/>
        <end position="854"/>
    </location>
</feature>
<comment type="caution">
    <text evidence="23">The sequence shown here is derived from an EMBL/GenBank/DDBJ whole genome shotgun (WGS) entry which is preliminary data.</text>
</comment>
<dbReference type="CDD" id="cd14066">
    <property type="entry name" value="STKc_IRAK"/>
    <property type="match status" value="1"/>
</dbReference>
<keyword evidence="12 18" id="KW-0067">ATP-binding</keyword>
<evidence type="ECO:0000256" key="18">
    <source>
        <dbReference type="PROSITE-ProRule" id="PRU10141"/>
    </source>
</evidence>
<sequence length="854" mass="93021">MADPYCVFNSEVLLCLSLLCAVIADDAAFMSKLAEALTPTPSGWSGSSFCDWQGVKCNANRVTSISLASQELTGTLPTNLNSLSQLTSLSLQDNALSGPFPSLSNLSMLQTVFLDGNNFTSVPEGCFQGLTSLQTLSLTDSVNLSPWTIPSELTQSSNLAKLDLGNTNLVGSIPDVFGSFVSLQELRLSYNNLTGALPKSFAGSSITNLWLNNQKGSGLSGSIDVLSEMIHLSQVWLQKNQFTGPIPDLSNCTSLFDLQLRDNRLTGVVPPSLMSLPSLQNISLDMNVLQGPVPSFGEGVQFALDGTNSFCRKDVGPCDVRVTTLLDVAKGFGYPLKLATSWTGNDPCGDWSFVVCAEGKIITVNLAKQNLTGTISPAFANLTDLRNLYLNGNNLEGSIPGGFTNLTELEVLDVSNNNLSGDVPKFSSKVKFNAAGNDLLVRSGGSGGGTTPSNGSGDAPNKSRNAGSSGSSFSSALIVGIVFIAVCFVVVVVLIFKKRHGKFRRVNIQKGRRVQGFEGERDTIPIQVLRRVTNDFSEDKILGRGGFGVVYKGELNDGTRIAVKRMQYSRSSAMGSMGMNEFHAEITFLSKVRHRHLVALLGYCTDDNERLLVYEFMPQGTLTQHLFYWRENGYVPLSWKQRVVIALDVARGVEYLHSLAQQSFIHRDLKPSNILLDDDMRAKVADFGLIKSAPNDVNDSVWTRVAGTFGYMAPEYAATGRVTTKVDVYAFGTVLMELVTGRKALDNTVPEEMSHLVSWFRRILHNMENISMATDQSLNLDEGIMESIYKVAELAGHCTAPEPHQRPDMGHVVNVLVPLVQQWNPTCTHEEEGYDLINENTYYAMSFSEILSGR</sequence>
<feature type="region of interest" description="Disordered" evidence="19">
    <location>
        <begin position="443"/>
        <end position="466"/>
    </location>
</feature>
<keyword evidence="5" id="KW-0433">Leucine-rich repeat</keyword>
<dbReference type="SUPFAM" id="SSF56112">
    <property type="entry name" value="Protein kinase-like (PK-like)"/>
    <property type="match status" value="1"/>
</dbReference>
<feature type="binding site" evidence="18">
    <location>
        <position position="564"/>
    </location>
    <ligand>
        <name>ATP</name>
        <dbReference type="ChEBI" id="CHEBI:30616"/>
    </ligand>
</feature>
<dbReference type="PROSITE" id="PS00108">
    <property type="entry name" value="PROTEIN_KINASE_ST"/>
    <property type="match status" value="1"/>
</dbReference>
<dbReference type="FunFam" id="3.80.10.10:FF:000190">
    <property type="entry name" value="Receptor-like kinase TMK4"/>
    <property type="match status" value="1"/>
</dbReference>
<evidence type="ECO:0000256" key="5">
    <source>
        <dbReference type="ARBA" id="ARBA00022614"/>
    </source>
</evidence>
<evidence type="ECO:0000256" key="13">
    <source>
        <dbReference type="ARBA" id="ARBA00022989"/>
    </source>
</evidence>
<dbReference type="PANTHER" id="PTHR47986:SF10">
    <property type="entry name" value="RECEPTOR-LIKE KINASE TMK4"/>
    <property type="match status" value="1"/>
</dbReference>
<keyword evidence="17" id="KW-0325">Glycoprotein</keyword>
<keyword evidence="6" id="KW-0808">Transferase</keyword>
<evidence type="ECO:0000256" key="16">
    <source>
        <dbReference type="ARBA" id="ARBA00023170"/>
    </source>
</evidence>
<keyword evidence="13 20" id="KW-1133">Transmembrane helix</keyword>
<keyword evidence="4" id="KW-0723">Serine/threonine-protein kinase</keyword>
<dbReference type="SMART" id="SM00220">
    <property type="entry name" value="S_TKc"/>
    <property type="match status" value="1"/>
</dbReference>
<dbReference type="FunFam" id="1.10.510.10:FF:000468">
    <property type="entry name" value="PTI1-like tyrosine-protein kinase 3"/>
    <property type="match status" value="1"/>
</dbReference>
<dbReference type="Gene3D" id="3.30.200.20">
    <property type="entry name" value="Phosphorylase Kinase, domain 1"/>
    <property type="match status" value="1"/>
</dbReference>
<dbReference type="Gene3D" id="3.80.10.10">
    <property type="entry name" value="Ribonuclease Inhibitor"/>
    <property type="match status" value="2"/>
</dbReference>
<dbReference type="InterPro" id="IPR032675">
    <property type="entry name" value="LRR_dom_sf"/>
</dbReference>
<dbReference type="InterPro" id="IPR001611">
    <property type="entry name" value="Leu-rich_rpt"/>
</dbReference>
<dbReference type="EMBL" id="JBGMDY010000005">
    <property type="protein sequence ID" value="KAL2332621.1"/>
    <property type="molecule type" value="Genomic_DNA"/>
</dbReference>
<dbReference type="InterPro" id="IPR008271">
    <property type="entry name" value="Ser/Thr_kinase_AS"/>
</dbReference>
<evidence type="ECO:0000256" key="12">
    <source>
        <dbReference type="ARBA" id="ARBA00022840"/>
    </source>
</evidence>
<keyword evidence="3" id="KW-1003">Cell membrane</keyword>
<feature type="domain" description="Protein kinase" evidence="22">
    <location>
        <begin position="536"/>
        <end position="820"/>
    </location>
</feature>
<feature type="signal peptide" evidence="21">
    <location>
        <begin position="1"/>
        <end position="24"/>
    </location>
</feature>
<accession>A0ABD1M9Y9</accession>
<dbReference type="FunFam" id="3.80.10.10:FF:000129">
    <property type="entry name" value="Leucine-rich repeat receptor-like kinase"/>
    <property type="match status" value="1"/>
</dbReference>
<evidence type="ECO:0000256" key="8">
    <source>
        <dbReference type="ARBA" id="ARBA00022729"/>
    </source>
</evidence>
<comment type="subcellular location">
    <subcellularLocation>
        <location evidence="1">Cell membrane</location>
        <topology evidence="1">Single-pass membrane protein</topology>
    </subcellularLocation>
</comment>
<evidence type="ECO:0000256" key="14">
    <source>
        <dbReference type="ARBA" id="ARBA00023136"/>
    </source>
</evidence>
<dbReference type="SUPFAM" id="SSF52058">
    <property type="entry name" value="L domain-like"/>
    <property type="match status" value="1"/>
</dbReference>
<evidence type="ECO:0000256" key="21">
    <source>
        <dbReference type="SAM" id="SignalP"/>
    </source>
</evidence>
<dbReference type="PROSITE" id="PS50011">
    <property type="entry name" value="PROTEIN_KINASE_DOM"/>
    <property type="match status" value="1"/>
</dbReference>
<evidence type="ECO:0000256" key="11">
    <source>
        <dbReference type="ARBA" id="ARBA00022777"/>
    </source>
</evidence>
<keyword evidence="9" id="KW-0677">Repeat</keyword>
<dbReference type="Pfam" id="PF00069">
    <property type="entry name" value="Pkinase"/>
    <property type="match status" value="1"/>
</dbReference>
<evidence type="ECO:0000256" key="17">
    <source>
        <dbReference type="ARBA" id="ARBA00023180"/>
    </source>
</evidence>
<keyword evidence="15" id="KW-1015">Disulfide bond</keyword>
<dbReference type="InterPro" id="IPR003591">
    <property type="entry name" value="Leu-rich_rpt_typical-subtyp"/>
</dbReference>
<evidence type="ECO:0000313" key="24">
    <source>
        <dbReference type="Proteomes" id="UP001603857"/>
    </source>
</evidence>
<dbReference type="GO" id="GO:0004674">
    <property type="term" value="F:protein serine/threonine kinase activity"/>
    <property type="evidence" value="ECO:0007669"/>
    <property type="project" value="UniProtKB-KW"/>
</dbReference>
<evidence type="ECO:0000256" key="4">
    <source>
        <dbReference type="ARBA" id="ARBA00022527"/>
    </source>
</evidence>
<reference evidence="23 24" key="1">
    <citation type="submission" date="2024-08" db="EMBL/GenBank/DDBJ databases">
        <title>Insights into the chromosomal genome structure of Flemingia macrophylla.</title>
        <authorList>
            <person name="Ding Y."/>
            <person name="Zhao Y."/>
            <person name="Bi W."/>
            <person name="Wu M."/>
            <person name="Zhao G."/>
            <person name="Gong Y."/>
            <person name="Li W."/>
            <person name="Zhang P."/>
        </authorList>
    </citation>
    <scope>NUCLEOTIDE SEQUENCE [LARGE SCALE GENOMIC DNA]</scope>
    <source>
        <strain evidence="23">DYQJB</strain>
        <tissue evidence="23">Leaf</tissue>
    </source>
</reference>
<keyword evidence="24" id="KW-1185">Reference proteome</keyword>
<dbReference type="Pfam" id="PF00560">
    <property type="entry name" value="LRR_1"/>
    <property type="match status" value="2"/>
</dbReference>
<dbReference type="GO" id="GO:0051707">
    <property type="term" value="P:response to other organism"/>
    <property type="evidence" value="ECO:0007669"/>
    <property type="project" value="UniProtKB-ARBA"/>
</dbReference>
<dbReference type="SMART" id="SM00369">
    <property type="entry name" value="LRR_TYP"/>
    <property type="match status" value="4"/>
</dbReference>
<dbReference type="AlphaFoldDB" id="A0ABD1M9Y9"/>
<feature type="transmembrane region" description="Helical" evidence="20">
    <location>
        <begin position="473"/>
        <end position="496"/>
    </location>
</feature>
<comment type="similarity">
    <text evidence="2">Belongs to the protein kinase superfamily. Ser/Thr protein kinase family.</text>
</comment>
<dbReference type="GO" id="GO:0005524">
    <property type="term" value="F:ATP binding"/>
    <property type="evidence" value="ECO:0007669"/>
    <property type="project" value="UniProtKB-UniRule"/>
</dbReference>
<dbReference type="GO" id="GO:0005886">
    <property type="term" value="C:plasma membrane"/>
    <property type="evidence" value="ECO:0007669"/>
    <property type="project" value="UniProtKB-SubCell"/>
</dbReference>
<protein>
    <recommendedName>
        <fullName evidence="22">Protein kinase domain-containing protein</fullName>
    </recommendedName>
</protein>
<dbReference type="InterPro" id="IPR052422">
    <property type="entry name" value="Auxin_Ser/Thr_Kinase"/>
</dbReference>
<evidence type="ECO:0000259" key="22">
    <source>
        <dbReference type="PROSITE" id="PS50011"/>
    </source>
</evidence>
<evidence type="ECO:0000256" key="3">
    <source>
        <dbReference type="ARBA" id="ARBA00022475"/>
    </source>
</evidence>
<dbReference type="PROSITE" id="PS00107">
    <property type="entry name" value="PROTEIN_KINASE_ATP"/>
    <property type="match status" value="1"/>
</dbReference>
<dbReference type="Gene3D" id="1.10.510.10">
    <property type="entry name" value="Transferase(Phosphotransferase) domain 1"/>
    <property type="match status" value="1"/>
</dbReference>
<evidence type="ECO:0000256" key="7">
    <source>
        <dbReference type="ARBA" id="ARBA00022692"/>
    </source>
</evidence>
<evidence type="ECO:0000256" key="2">
    <source>
        <dbReference type="ARBA" id="ARBA00008684"/>
    </source>
</evidence>
<keyword evidence="11" id="KW-0418">Kinase</keyword>
<dbReference type="Pfam" id="PF08263">
    <property type="entry name" value="LRRNT_2"/>
    <property type="match status" value="2"/>
</dbReference>
<keyword evidence="7 20" id="KW-0812">Transmembrane</keyword>
<proteinExistence type="inferred from homology"/>
<dbReference type="PANTHER" id="PTHR47986">
    <property type="entry name" value="OSJNBA0070M12.3 PROTEIN"/>
    <property type="match status" value="1"/>
</dbReference>
<dbReference type="InterPro" id="IPR011009">
    <property type="entry name" value="Kinase-like_dom_sf"/>
</dbReference>
<gene>
    <name evidence="23" type="ORF">Fmac_013834</name>
</gene>
<dbReference type="InterPro" id="IPR000719">
    <property type="entry name" value="Prot_kinase_dom"/>
</dbReference>
<evidence type="ECO:0000256" key="20">
    <source>
        <dbReference type="SAM" id="Phobius"/>
    </source>
</evidence>
<evidence type="ECO:0000256" key="10">
    <source>
        <dbReference type="ARBA" id="ARBA00022741"/>
    </source>
</evidence>
<evidence type="ECO:0000256" key="1">
    <source>
        <dbReference type="ARBA" id="ARBA00004162"/>
    </source>
</evidence>
<evidence type="ECO:0000256" key="19">
    <source>
        <dbReference type="SAM" id="MobiDB-lite"/>
    </source>
</evidence>
<keyword evidence="8 21" id="KW-0732">Signal</keyword>
<keyword evidence="14 20" id="KW-0472">Membrane</keyword>
<dbReference type="Proteomes" id="UP001603857">
    <property type="component" value="Unassembled WGS sequence"/>
</dbReference>
<keyword evidence="16" id="KW-0675">Receptor</keyword>
<dbReference type="FunFam" id="3.30.200.20:FF:000039">
    <property type="entry name" value="receptor-like protein kinase FERONIA"/>
    <property type="match status" value="1"/>
</dbReference>
<evidence type="ECO:0000256" key="15">
    <source>
        <dbReference type="ARBA" id="ARBA00023157"/>
    </source>
</evidence>
<organism evidence="23 24">
    <name type="scientific">Flemingia macrophylla</name>
    <dbReference type="NCBI Taxonomy" id="520843"/>
    <lineage>
        <taxon>Eukaryota</taxon>
        <taxon>Viridiplantae</taxon>
        <taxon>Streptophyta</taxon>
        <taxon>Embryophyta</taxon>
        <taxon>Tracheophyta</taxon>
        <taxon>Spermatophyta</taxon>
        <taxon>Magnoliopsida</taxon>
        <taxon>eudicotyledons</taxon>
        <taxon>Gunneridae</taxon>
        <taxon>Pentapetalae</taxon>
        <taxon>rosids</taxon>
        <taxon>fabids</taxon>
        <taxon>Fabales</taxon>
        <taxon>Fabaceae</taxon>
        <taxon>Papilionoideae</taxon>
        <taxon>50 kb inversion clade</taxon>
        <taxon>NPAAA clade</taxon>
        <taxon>indigoferoid/millettioid clade</taxon>
        <taxon>Phaseoleae</taxon>
        <taxon>Flemingia</taxon>
    </lineage>
</organism>